<dbReference type="EMBL" id="JACHDS010000001">
    <property type="protein sequence ID" value="MBB6170131.1"/>
    <property type="molecule type" value="Genomic_DNA"/>
</dbReference>
<accession>A0A7W9YET1</accession>
<sequence>MNAQPDYEALREIMDELPPAGLRRLRAFAETDSEIVRLRNADDGGPGRRFLPFVGKFDSGRSDISERHHEIMLEKLRHSE</sequence>
<dbReference type="RefSeq" id="WP_184072561.1">
    <property type="nucleotide sequence ID" value="NZ_JACHDS010000001.1"/>
</dbReference>
<comment type="caution">
    <text evidence="1">The sequence shown here is derived from an EMBL/GenBank/DDBJ whole genome shotgun (WGS) entry which is preliminary data.</text>
</comment>
<evidence type="ECO:0000313" key="1">
    <source>
        <dbReference type="EMBL" id="MBB6170131.1"/>
    </source>
</evidence>
<evidence type="ECO:0000313" key="2">
    <source>
        <dbReference type="Proteomes" id="UP000546642"/>
    </source>
</evidence>
<reference evidence="1 2" key="1">
    <citation type="submission" date="2020-08" db="EMBL/GenBank/DDBJ databases">
        <title>Sequencing the genomes of 1000 actinobacteria strains.</title>
        <authorList>
            <person name="Klenk H.-P."/>
        </authorList>
    </citation>
    <scope>NUCLEOTIDE SEQUENCE [LARGE SCALE GENOMIC DNA]</scope>
    <source>
        <strain evidence="1 2">DSM 46659</strain>
    </source>
</reference>
<protein>
    <submittedName>
        <fullName evidence="1">Uncharacterized protein</fullName>
    </submittedName>
</protein>
<organism evidence="1 2">
    <name type="scientific">Nocardiopsis mwathae</name>
    <dbReference type="NCBI Taxonomy" id="1472723"/>
    <lineage>
        <taxon>Bacteria</taxon>
        <taxon>Bacillati</taxon>
        <taxon>Actinomycetota</taxon>
        <taxon>Actinomycetes</taxon>
        <taxon>Streptosporangiales</taxon>
        <taxon>Nocardiopsidaceae</taxon>
        <taxon>Nocardiopsis</taxon>
    </lineage>
</organism>
<dbReference type="Proteomes" id="UP000546642">
    <property type="component" value="Unassembled WGS sequence"/>
</dbReference>
<dbReference type="AlphaFoldDB" id="A0A7W9YET1"/>
<gene>
    <name evidence="1" type="ORF">HNR23_000191</name>
</gene>
<proteinExistence type="predicted"/>
<name>A0A7W9YET1_9ACTN</name>
<keyword evidence="2" id="KW-1185">Reference proteome</keyword>